<dbReference type="OrthoDB" id="9863902at2"/>
<evidence type="ECO:0000313" key="2">
    <source>
        <dbReference type="Proteomes" id="UP000037594"/>
    </source>
</evidence>
<proteinExistence type="predicted"/>
<organism evidence="1 2">
    <name type="scientific">Mycolicibacterium conceptionense</name>
    <dbReference type="NCBI Taxonomy" id="451644"/>
    <lineage>
        <taxon>Bacteria</taxon>
        <taxon>Bacillati</taxon>
        <taxon>Actinomycetota</taxon>
        <taxon>Actinomycetes</taxon>
        <taxon>Mycobacteriales</taxon>
        <taxon>Mycobacteriaceae</taxon>
        <taxon>Mycolicibacterium</taxon>
    </lineage>
</organism>
<sequence length="60" mass="6667">MAAEITAPMNEGDLRQGHRCSDMAPFRKCTEDSREITEDGVWFRNAVTGGQCAHRACLEP</sequence>
<evidence type="ECO:0000313" key="1">
    <source>
        <dbReference type="EMBL" id="KMV17605.1"/>
    </source>
</evidence>
<reference evidence="1 2" key="1">
    <citation type="submission" date="2015-06" db="EMBL/GenBank/DDBJ databases">
        <title>Genome sequence of Mycobacterium conceptionense strain MLE.</title>
        <authorList>
            <person name="Greninger A.L."/>
            <person name="Cunningham G."/>
            <person name="Chiu C.Y."/>
            <person name="Miller S."/>
        </authorList>
    </citation>
    <scope>NUCLEOTIDE SEQUENCE [LARGE SCALE GENOMIC DNA]</scope>
    <source>
        <strain evidence="1 2">MLE</strain>
    </source>
</reference>
<dbReference type="PATRIC" id="fig|451644.5.peg.3123"/>
<name>A0A0J8UB54_9MYCO</name>
<dbReference type="Proteomes" id="UP000037594">
    <property type="component" value="Unassembled WGS sequence"/>
</dbReference>
<dbReference type="EMBL" id="LFOD01000012">
    <property type="protein sequence ID" value="KMV17605.1"/>
    <property type="molecule type" value="Genomic_DNA"/>
</dbReference>
<comment type="caution">
    <text evidence="1">The sequence shown here is derived from an EMBL/GenBank/DDBJ whole genome shotgun (WGS) entry which is preliminary data.</text>
</comment>
<dbReference type="RefSeq" id="WP_048895955.1">
    <property type="nucleotide sequence ID" value="NZ_LFOD01000012.1"/>
</dbReference>
<accession>A0A0J8UB54</accession>
<gene>
    <name evidence="1" type="ORF">ACT17_15080</name>
</gene>
<dbReference type="AlphaFoldDB" id="A0A0J8UB54"/>
<protein>
    <submittedName>
        <fullName evidence="1">Uncharacterized protein</fullName>
    </submittedName>
</protein>